<dbReference type="AlphaFoldDB" id="A0A2T0T8P9"/>
<organism evidence="1 2">
    <name type="scientific">Spirosoma oryzae</name>
    <dbReference type="NCBI Taxonomy" id="1469603"/>
    <lineage>
        <taxon>Bacteria</taxon>
        <taxon>Pseudomonadati</taxon>
        <taxon>Bacteroidota</taxon>
        <taxon>Cytophagia</taxon>
        <taxon>Cytophagales</taxon>
        <taxon>Cytophagaceae</taxon>
        <taxon>Spirosoma</taxon>
    </lineage>
</organism>
<dbReference type="EMBL" id="PVTE01000005">
    <property type="protein sequence ID" value="PRY42029.1"/>
    <property type="molecule type" value="Genomic_DNA"/>
</dbReference>
<evidence type="ECO:0000313" key="1">
    <source>
        <dbReference type="EMBL" id="PRY42029.1"/>
    </source>
</evidence>
<name>A0A2T0T8P9_9BACT</name>
<comment type="caution">
    <text evidence="1">The sequence shown here is derived from an EMBL/GenBank/DDBJ whole genome shotgun (WGS) entry which is preliminary data.</text>
</comment>
<sequence>MKLVVVNKLLMNRGWRLITRTSQIQLLTPDDAQSDDRLIVLPAQSPIPLSTGTFDALMRRVNQTQSFPNWRQALSRVQSLELIIEKSADGLWGRVSLDGLFLVVRGTDTTCLTTQVRTILTGLLVDPTSACCGLPETLAFDIRHDMTELWSFLRQLRATHIADLSGIDLTTINRFISGKEFPSPKQTLRLQQSFQELGHQLLRLSG</sequence>
<dbReference type="OrthoDB" id="960009at2"/>
<gene>
    <name evidence="1" type="ORF">CLV58_105232</name>
</gene>
<dbReference type="Proteomes" id="UP000238375">
    <property type="component" value="Unassembled WGS sequence"/>
</dbReference>
<reference evidence="1 2" key="1">
    <citation type="submission" date="2018-03" db="EMBL/GenBank/DDBJ databases">
        <title>Genomic Encyclopedia of Archaeal and Bacterial Type Strains, Phase II (KMG-II): from individual species to whole genera.</title>
        <authorList>
            <person name="Goeker M."/>
        </authorList>
    </citation>
    <scope>NUCLEOTIDE SEQUENCE [LARGE SCALE GENOMIC DNA]</scope>
    <source>
        <strain evidence="1 2">DSM 28354</strain>
    </source>
</reference>
<evidence type="ECO:0000313" key="2">
    <source>
        <dbReference type="Proteomes" id="UP000238375"/>
    </source>
</evidence>
<protein>
    <submittedName>
        <fullName evidence="1">Uncharacterized protein</fullName>
    </submittedName>
</protein>
<proteinExistence type="predicted"/>
<dbReference type="RefSeq" id="WP_106137224.1">
    <property type="nucleotide sequence ID" value="NZ_PVTE01000005.1"/>
</dbReference>
<keyword evidence="2" id="KW-1185">Reference proteome</keyword>
<accession>A0A2T0T8P9</accession>